<dbReference type="Gene3D" id="1.20.1440.60">
    <property type="entry name" value="23S rRNA-intervening sequence"/>
    <property type="match status" value="1"/>
</dbReference>
<dbReference type="InterPro" id="IPR055360">
    <property type="entry name" value="bAvd"/>
</dbReference>
<name>A0A1I7K451_9BURK</name>
<dbReference type="AlphaFoldDB" id="A0A1I7K451"/>
<dbReference type="Proteomes" id="UP000183656">
    <property type="component" value="Unassembled WGS sequence"/>
</dbReference>
<evidence type="ECO:0000313" key="4">
    <source>
        <dbReference type="Proteomes" id="UP000183656"/>
    </source>
</evidence>
<dbReference type="Pfam" id="PF22296">
    <property type="entry name" value="bAvd"/>
    <property type="match status" value="1"/>
</dbReference>
<evidence type="ECO:0000256" key="1">
    <source>
        <dbReference type="SAM" id="MobiDB-lite"/>
    </source>
</evidence>
<feature type="region of interest" description="Disordered" evidence="1">
    <location>
        <begin position="107"/>
        <end position="129"/>
    </location>
</feature>
<evidence type="ECO:0000259" key="2">
    <source>
        <dbReference type="Pfam" id="PF22296"/>
    </source>
</evidence>
<dbReference type="InterPro" id="IPR036583">
    <property type="entry name" value="23S_rRNA_IVS_sf"/>
</dbReference>
<dbReference type="CDD" id="cd16376">
    <property type="entry name" value="Avd_like"/>
    <property type="match status" value="1"/>
</dbReference>
<feature type="domain" description="bAvd-like" evidence="2">
    <location>
        <begin position="20"/>
        <end position="112"/>
    </location>
</feature>
<dbReference type="STRING" id="343013.SAMN04489707_103718"/>
<protein>
    <submittedName>
        <fullName evidence="3">23S rRNA-intervening sequence protein</fullName>
    </submittedName>
</protein>
<feature type="compositionally biased region" description="Basic and acidic residues" evidence="1">
    <location>
        <begin position="119"/>
        <end position="129"/>
    </location>
</feature>
<dbReference type="EMBL" id="FPBX01000037">
    <property type="protein sequence ID" value="SFU92170.1"/>
    <property type="molecule type" value="Genomic_DNA"/>
</dbReference>
<gene>
    <name evidence="3" type="ORF">SAMN04489707_103718</name>
</gene>
<dbReference type="OrthoDB" id="8595978at2"/>
<proteinExistence type="predicted"/>
<reference evidence="3 4" key="1">
    <citation type="submission" date="2016-10" db="EMBL/GenBank/DDBJ databases">
        <authorList>
            <person name="de Groot N.N."/>
        </authorList>
    </citation>
    <scope>NUCLEOTIDE SEQUENCE [LARGE SCALE GENOMIC DNA]</scope>
    <source>
        <strain evidence="3 4">R-24608</strain>
    </source>
</reference>
<keyword evidence="4" id="KW-1185">Reference proteome</keyword>
<evidence type="ECO:0000313" key="3">
    <source>
        <dbReference type="EMBL" id="SFU92170.1"/>
    </source>
</evidence>
<dbReference type="SUPFAM" id="SSF158446">
    <property type="entry name" value="IVS-encoded protein-like"/>
    <property type="match status" value="1"/>
</dbReference>
<dbReference type="RefSeq" id="WP_054257872.1">
    <property type="nucleotide sequence ID" value="NZ_CYIG01000062.1"/>
</dbReference>
<accession>A0A1I7K451</accession>
<sequence length="129" mass="14616">MARYSHLPIWKAAMDLAVHLEHAVRRFPRYHKYSLGQDLRQCARRLCRLITRANEARMPQRAKVLDELVLTVEDMKTLLTLAQETRAFGSFNEFAVAADLAVSLGKQSGGWRQGAARKARPEAAARDEP</sequence>
<organism evidence="3 4">
    <name type="scientific">Paenacidovorax caeni</name>
    <dbReference type="NCBI Taxonomy" id="343013"/>
    <lineage>
        <taxon>Bacteria</taxon>
        <taxon>Pseudomonadati</taxon>
        <taxon>Pseudomonadota</taxon>
        <taxon>Betaproteobacteria</taxon>
        <taxon>Burkholderiales</taxon>
        <taxon>Comamonadaceae</taxon>
        <taxon>Paenacidovorax</taxon>
    </lineage>
</organism>